<accession>A0A1V9GAW0</accession>
<evidence type="ECO:0000313" key="2">
    <source>
        <dbReference type="Proteomes" id="UP000192276"/>
    </source>
</evidence>
<protein>
    <submittedName>
        <fullName evidence="1">Uncharacterized protein</fullName>
    </submittedName>
</protein>
<dbReference type="RefSeq" id="WP_081161001.1">
    <property type="nucleotide sequence ID" value="NZ_LWBP01000013.1"/>
</dbReference>
<proteinExistence type="predicted"/>
<sequence>MENLFKKGNRSLFALLLLLISLHGYTQNYYAIQGSNYAGGLGIGNNPASIVNTPWKWDITILGAQAKNATNGVTIHNYSLLSNPANSQYSVKEGDYRRFAYADYNINLLNTRFAINRQQAFGVGVNLRGYGQLSSGPINFIDTLKTTGDFFDLGNYNRKLYGDLAHSSWIEVFATWAQTIWDRSDSRLNAGITAKISRGISGAYTQLLNGTVAQTAHGTDLDYTMQDAFAEYAYSSNYDNWKDEKTTGTNLRDFINDSRGGFSFDMGVEYIIKTGQISSVFDDDDYYDYNWKIGLSLLDIGFNQFKFGQQSRVLSGFQNNVTDTVLDIQFNDIGNLQEFNNELTGIVRNIQQPSGLFRVINPARAVLNVDHFITGAWYVNGNVSVNLSSLSSNQWRLTELNMLTVTPRWETRRFGFYLPVHFNTREQFWVGGAFKAGPLLLGIHNWANVFSKNKMQNGGAYLALVIKPGKGKSTSARTDKRLNCPTVGTKFTKNRLGEKLSCPPR</sequence>
<gene>
    <name evidence="1" type="ORF">A4R26_11675</name>
</gene>
<reference evidence="2" key="1">
    <citation type="submission" date="2016-04" db="EMBL/GenBank/DDBJ databases">
        <authorList>
            <person name="Chen L."/>
            <person name="Zhuang W."/>
            <person name="Wang G."/>
        </authorList>
    </citation>
    <scope>NUCLEOTIDE SEQUENCE [LARGE SCALE GENOMIC DNA]</scope>
    <source>
        <strain evidence="2">208</strain>
    </source>
</reference>
<dbReference type="Proteomes" id="UP000192276">
    <property type="component" value="Unassembled WGS sequence"/>
</dbReference>
<dbReference type="EMBL" id="LWBP01000013">
    <property type="protein sequence ID" value="OQP67710.1"/>
    <property type="molecule type" value="Genomic_DNA"/>
</dbReference>
<evidence type="ECO:0000313" key="1">
    <source>
        <dbReference type="EMBL" id="OQP67710.1"/>
    </source>
</evidence>
<dbReference type="STRING" id="550983.A4R26_11675"/>
<dbReference type="OrthoDB" id="9805336at2"/>
<organism evidence="1 2">
    <name type="scientific">Niastella populi</name>
    <dbReference type="NCBI Taxonomy" id="550983"/>
    <lineage>
        <taxon>Bacteria</taxon>
        <taxon>Pseudomonadati</taxon>
        <taxon>Bacteroidota</taxon>
        <taxon>Chitinophagia</taxon>
        <taxon>Chitinophagales</taxon>
        <taxon>Chitinophagaceae</taxon>
        <taxon>Niastella</taxon>
    </lineage>
</organism>
<comment type="caution">
    <text evidence="1">The sequence shown here is derived from an EMBL/GenBank/DDBJ whole genome shotgun (WGS) entry which is preliminary data.</text>
</comment>
<keyword evidence="2" id="KW-1185">Reference proteome</keyword>
<dbReference type="AlphaFoldDB" id="A0A1V9GAW0"/>
<name>A0A1V9GAW0_9BACT</name>